<keyword evidence="1" id="KW-0732">Signal</keyword>
<gene>
    <name evidence="3" type="ORF">SAMN04488570_1927</name>
</gene>
<feature type="domain" description="DUF4394" evidence="2">
    <location>
        <begin position="45"/>
        <end position="268"/>
    </location>
</feature>
<feature type="chain" id="PRO_5009259912" description="DUF4394 domain-containing protein" evidence="1">
    <location>
        <begin position="29"/>
        <end position="273"/>
    </location>
</feature>
<organism evidence="3 4">
    <name type="scientific">Nocardioides scoriae</name>
    <dbReference type="NCBI Taxonomy" id="642780"/>
    <lineage>
        <taxon>Bacteria</taxon>
        <taxon>Bacillati</taxon>
        <taxon>Actinomycetota</taxon>
        <taxon>Actinomycetes</taxon>
        <taxon>Propionibacteriales</taxon>
        <taxon>Nocardioidaceae</taxon>
        <taxon>Nocardioides</taxon>
    </lineage>
</organism>
<dbReference type="RefSeq" id="WP_091728891.1">
    <property type="nucleotide sequence ID" value="NZ_LT629757.1"/>
</dbReference>
<accession>A0A1H1SDH0</accession>
<dbReference type="InterPro" id="IPR025507">
    <property type="entry name" value="DUF4394"/>
</dbReference>
<evidence type="ECO:0000256" key="1">
    <source>
        <dbReference type="SAM" id="SignalP"/>
    </source>
</evidence>
<feature type="signal peptide" evidence="1">
    <location>
        <begin position="1"/>
        <end position="28"/>
    </location>
</feature>
<evidence type="ECO:0000313" key="3">
    <source>
        <dbReference type="EMBL" id="SDS46044.1"/>
    </source>
</evidence>
<sequence>MNRTRTALVAGGLAAALAVPLAATSAEATRKAPARTAVGLVDGSTLVSFPLTRPERTKRVGTITGLVGDTSVVGIDHRVQDRKLYAVGDQGGVYTIGSKARATKVSQLTVALSGSSFGVDFNPAADRLRVVSNTGQNLRHDVNPGGATIADGGLTYPPATTPATGIAAAAYTNNDLDPDTATTLFDLDTALDQVATQVPANAGTLAPTGKLGVDAGSDAGFDVIGTRSTGFATLQVKGAYRLYQVSLLSGDLDDRGRFPRSLQVSDIAVPIGR</sequence>
<dbReference type="Pfam" id="PF14339">
    <property type="entry name" value="DUF4394"/>
    <property type="match status" value="1"/>
</dbReference>
<dbReference type="Proteomes" id="UP000198859">
    <property type="component" value="Chromosome I"/>
</dbReference>
<keyword evidence="4" id="KW-1185">Reference proteome</keyword>
<protein>
    <recommendedName>
        <fullName evidence="2">DUF4394 domain-containing protein</fullName>
    </recommendedName>
</protein>
<proteinExistence type="predicted"/>
<dbReference type="OrthoDB" id="531718at2"/>
<dbReference type="STRING" id="642780.SAMN04488570_1927"/>
<evidence type="ECO:0000313" key="4">
    <source>
        <dbReference type="Proteomes" id="UP000198859"/>
    </source>
</evidence>
<dbReference type="AlphaFoldDB" id="A0A1H1SDH0"/>
<reference evidence="4" key="1">
    <citation type="submission" date="2016-10" db="EMBL/GenBank/DDBJ databases">
        <authorList>
            <person name="Varghese N."/>
            <person name="Submissions S."/>
        </authorList>
    </citation>
    <scope>NUCLEOTIDE SEQUENCE [LARGE SCALE GENOMIC DNA]</scope>
    <source>
        <strain evidence="4">DSM 22127</strain>
    </source>
</reference>
<name>A0A1H1SDH0_9ACTN</name>
<evidence type="ECO:0000259" key="2">
    <source>
        <dbReference type="Pfam" id="PF14339"/>
    </source>
</evidence>
<dbReference type="EMBL" id="LT629757">
    <property type="protein sequence ID" value="SDS46044.1"/>
    <property type="molecule type" value="Genomic_DNA"/>
</dbReference>